<dbReference type="InterPro" id="IPR002372">
    <property type="entry name" value="PQQ_rpt_dom"/>
</dbReference>
<proteinExistence type="predicted"/>
<dbReference type="Gene3D" id="2.130.10.10">
    <property type="entry name" value="YVTN repeat-like/Quinoprotein amine dehydrogenase"/>
    <property type="match status" value="1"/>
</dbReference>
<evidence type="ECO:0000259" key="3">
    <source>
        <dbReference type="Pfam" id="PF13360"/>
    </source>
</evidence>
<organism evidence="4 5">
    <name type="scientific">Caproiciproducens galactitolivorans</name>
    <dbReference type="NCBI Taxonomy" id="642589"/>
    <lineage>
        <taxon>Bacteria</taxon>
        <taxon>Bacillati</taxon>
        <taxon>Bacillota</taxon>
        <taxon>Clostridia</taxon>
        <taxon>Eubacteriales</taxon>
        <taxon>Acutalibacteraceae</taxon>
        <taxon>Caproiciproducens</taxon>
    </lineage>
</organism>
<dbReference type="AlphaFoldDB" id="A0A4Z0YE73"/>
<dbReference type="InterPro" id="IPR015943">
    <property type="entry name" value="WD40/YVTN_repeat-like_dom_sf"/>
</dbReference>
<dbReference type="Proteomes" id="UP000297714">
    <property type="component" value="Unassembled WGS sequence"/>
</dbReference>
<comment type="caution">
    <text evidence="4">The sequence shown here is derived from an EMBL/GenBank/DDBJ whole genome shotgun (WGS) entry which is preliminary data.</text>
</comment>
<protein>
    <submittedName>
        <fullName evidence="4">Serine/threonine-protein kinase AfsK</fullName>
        <ecNumber evidence="4">2.7.11.1</ecNumber>
    </submittedName>
</protein>
<dbReference type="Pfam" id="PF13360">
    <property type="entry name" value="PQQ_2"/>
    <property type="match status" value="1"/>
</dbReference>
<dbReference type="EC" id="2.7.11.1" evidence="4"/>
<keyword evidence="1" id="KW-0472">Membrane</keyword>
<dbReference type="PANTHER" id="PTHR34512">
    <property type="entry name" value="CELL SURFACE PROTEIN"/>
    <property type="match status" value="1"/>
</dbReference>
<dbReference type="PANTHER" id="PTHR34512:SF30">
    <property type="entry name" value="OUTER MEMBRANE PROTEIN ASSEMBLY FACTOR BAMB"/>
    <property type="match status" value="1"/>
</dbReference>
<feature type="transmembrane region" description="Helical" evidence="1">
    <location>
        <begin position="457"/>
        <end position="475"/>
    </location>
</feature>
<name>A0A4Z0YE73_9FIRM</name>
<gene>
    <name evidence="4" type="primary">afsK</name>
    <name evidence="4" type="ORF">CAGA_08830</name>
</gene>
<keyword evidence="2" id="KW-0732">Signal</keyword>
<evidence type="ECO:0000256" key="1">
    <source>
        <dbReference type="SAM" id="Phobius"/>
    </source>
</evidence>
<keyword evidence="5" id="KW-1185">Reference proteome</keyword>
<dbReference type="EMBL" id="SRMQ01000002">
    <property type="protein sequence ID" value="TGJ77511.1"/>
    <property type="molecule type" value="Genomic_DNA"/>
</dbReference>
<keyword evidence="1" id="KW-1133">Transmembrane helix</keyword>
<accession>A0A4Z0YE73</accession>
<dbReference type="SUPFAM" id="SSF50998">
    <property type="entry name" value="Quinoprotein alcohol dehydrogenase-like"/>
    <property type="match status" value="2"/>
</dbReference>
<dbReference type="GO" id="GO:0004674">
    <property type="term" value="F:protein serine/threonine kinase activity"/>
    <property type="evidence" value="ECO:0007669"/>
    <property type="project" value="UniProtKB-EC"/>
</dbReference>
<evidence type="ECO:0000313" key="5">
    <source>
        <dbReference type="Proteomes" id="UP000297714"/>
    </source>
</evidence>
<keyword evidence="4" id="KW-0808">Transferase</keyword>
<feature type="signal peptide" evidence="2">
    <location>
        <begin position="1"/>
        <end position="23"/>
    </location>
</feature>
<feature type="domain" description="Pyrrolo-quinoline quinone repeat" evidence="3">
    <location>
        <begin position="200"/>
        <end position="278"/>
    </location>
</feature>
<reference evidence="4 5" key="1">
    <citation type="submission" date="2019-04" db="EMBL/GenBank/DDBJ databases">
        <authorList>
            <person name="Poehlein A."/>
            <person name="Bengelsdorf F.R."/>
            <person name="Duerre P."/>
            <person name="Daniel R."/>
        </authorList>
    </citation>
    <scope>NUCLEOTIDE SEQUENCE [LARGE SCALE GENOMIC DNA]</scope>
    <source>
        <strain evidence="4 5">BS-1</strain>
    </source>
</reference>
<dbReference type="InterPro" id="IPR011047">
    <property type="entry name" value="Quinoprotein_ADH-like_sf"/>
</dbReference>
<evidence type="ECO:0000256" key="2">
    <source>
        <dbReference type="SAM" id="SignalP"/>
    </source>
</evidence>
<dbReference type="Gene3D" id="2.140.10.10">
    <property type="entry name" value="Quinoprotein alcohol dehydrogenase-like superfamily"/>
    <property type="match status" value="1"/>
</dbReference>
<keyword evidence="1" id="KW-0812">Transmembrane</keyword>
<dbReference type="RefSeq" id="WP_167875153.1">
    <property type="nucleotide sequence ID" value="NZ_SRMQ01000002.1"/>
</dbReference>
<keyword evidence="4" id="KW-0418">Kinase</keyword>
<sequence>MKSKRIRSALCAITLVFSISVCAAAQSAQDWPQFLGSPQTPGIAAAKTPVNPSAAKLLWSIKHSTTSEYNGMKMESNACGTPIAVGNSLYLTLSSGTLLKLDAQTGKTLASASCKDIPPYNSQIACGDGKIFVPQQTSAGVRISAFDMNSLASVWQSDTIAYGSSAQQIASPIMYYGHKIYFGTYTQDPKTYAYNSGVYACLSAENGKTAWKHENAAAGYYWNGAAVVGSAIAVSDTAGNVSTYRLADGSPVSTVSAGGPVNSTPCYANGRIYVSVKSGYIYSVKANANGQIVAGTALKSAALGNNISSSPVVYNGRLYVAGGGYGAETPFSVLNAADLKTIYQIKGIQSQSSPLVTTAYATAANKNRVLIYVTKYGTADQNSVFSKDSSCVYVISDHEGQTKPSYETLFTPSAAQSCSQSLTCSADGTLFYYNDSGNLYAIGSKSAMPALKTGENASVWIASVILAGIALAFLLKTKITHKGADKR</sequence>
<evidence type="ECO:0000313" key="4">
    <source>
        <dbReference type="EMBL" id="TGJ77511.1"/>
    </source>
</evidence>
<feature type="chain" id="PRO_5038710642" evidence="2">
    <location>
        <begin position="24"/>
        <end position="487"/>
    </location>
</feature>